<dbReference type="GO" id="GO:0005524">
    <property type="term" value="F:ATP binding"/>
    <property type="evidence" value="ECO:0007669"/>
    <property type="project" value="InterPro"/>
</dbReference>
<evidence type="ECO:0000313" key="2">
    <source>
        <dbReference type="EMBL" id="PIR43832.1"/>
    </source>
</evidence>
<organism evidence="2 3">
    <name type="scientific">candidate division WWE3 bacterium CG10_big_fil_rev_8_21_14_0_10_32_10</name>
    <dbReference type="NCBI Taxonomy" id="1975090"/>
    <lineage>
        <taxon>Bacteria</taxon>
        <taxon>Katanobacteria</taxon>
    </lineage>
</organism>
<reference evidence="2 3" key="1">
    <citation type="submission" date="2017-09" db="EMBL/GenBank/DDBJ databases">
        <title>Depth-based differentiation of microbial function through sediment-hosted aquifers and enrichment of novel symbionts in the deep terrestrial subsurface.</title>
        <authorList>
            <person name="Probst A.J."/>
            <person name="Ladd B."/>
            <person name="Jarett J.K."/>
            <person name="Geller-Mcgrath D.E."/>
            <person name="Sieber C.M."/>
            <person name="Emerson J.B."/>
            <person name="Anantharaman K."/>
            <person name="Thomas B.C."/>
            <person name="Malmstrom R."/>
            <person name="Stieglmeier M."/>
            <person name="Klingl A."/>
            <person name="Woyke T."/>
            <person name="Ryan C.M."/>
            <person name="Banfield J.F."/>
        </authorList>
    </citation>
    <scope>NUCLEOTIDE SEQUENCE [LARGE SCALE GENOMIC DNA]</scope>
    <source>
        <strain evidence="2">CG10_big_fil_rev_8_21_14_0_10_32_10</strain>
    </source>
</reference>
<dbReference type="AlphaFoldDB" id="A0A2H0RBB6"/>
<dbReference type="EMBL" id="PCXU01000009">
    <property type="protein sequence ID" value="PIR43832.1"/>
    <property type="molecule type" value="Genomic_DNA"/>
</dbReference>
<dbReference type="InterPro" id="IPR027417">
    <property type="entry name" value="P-loop_NTPase"/>
</dbReference>
<comment type="caution">
    <text evidence="2">The sequence shown here is derived from an EMBL/GenBank/DDBJ whole genome shotgun (WGS) entry which is preliminary data.</text>
</comment>
<name>A0A2H0RBB6_UNCKA</name>
<gene>
    <name evidence="2" type="ORF">COV24_00710</name>
</gene>
<dbReference type="GO" id="GO:0016887">
    <property type="term" value="F:ATP hydrolysis activity"/>
    <property type="evidence" value="ECO:0007669"/>
    <property type="project" value="InterPro"/>
</dbReference>
<dbReference type="Pfam" id="PF00004">
    <property type="entry name" value="AAA"/>
    <property type="match status" value="1"/>
</dbReference>
<accession>A0A2H0RBB6</accession>
<proteinExistence type="predicted"/>
<sequence length="168" mass="18722">MNEKPSPTVEFDIKKWGEDHVAEVTEAGSLLNGSKALVIEGPVHSGKTSLAWAVAKEMQNTDPETLVVTTTPAVQEVFTSTEVKDRTGVIQKRLPPISSLQKERSVIIILDEISNRGPQAEWKSSWRNYAGLNNVKVMFLSHSANKYLKEWVGILSEGDEIKKYTLEK</sequence>
<dbReference type="Proteomes" id="UP000230214">
    <property type="component" value="Unassembled WGS sequence"/>
</dbReference>
<protein>
    <recommendedName>
        <fullName evidence="1">ATPase AAA-type core domain-containing protein</fullName>
    </recommendedName>
</protein>
<feature type="domain" description="ATPase AAA-type core" evidence="1">
    <location>
        <begin position="39"/>
        <end position="120"/>
    </location>
</feature>
<dbReference type="SUPFAM" id="SSF52540">
    <property type="entry name" value="P-loop containing nucleoside triphosphate hydrolases"/>
    <property type="match status" value="1"/>
</dbReference>
<dbReference type="InterPro" id="IPR003959">
    <property type="entry name" value="ATPase_AAA_core"/>
</dbReference>
<evidence type="ECO:0000259" key="1">
    <source>
        <dbReference type="Pfam" id="PF00004"/>
    </source>
</evidence>
<dbReference type="Gene3D" id="3.40.50.300">
    <property type="entry name" value="P-loop containing nucleotide triphosphate hydrolases"/>
    <property type="match status" value="1"/>
</dbReference>
<evidence type="ECO:0000313" key="3">
    <source>
        <dbReference type="Proteomes" id="UP000230214"/>
    </source>
</evidence>